<accession>A0ABU5L9E3</accession>
<comment type="similarity">
    <text evidence="2 4">Belongs to the bacterial solute-binding protein 3 family.</text>
</comment>
<evidence type="ECO:0000313" key="8">
    <source>
        <dbReference type="Proteomes" id="UP001293791"/>
    </source>
</evidence>
<dbReference type="RefSeq" id="WP_322498185.1">
    <property type="nucleotide sequence ID" value="NZ_JARGYT010000100.1"/>
</dbReference>
<dbReference type="Pfam" id="PF00497">
    <property type="entry name" value="SBP_bac_3"/>
    <property type="match status" value="1"/>
</dbReference>
<dbReference type="PROSITE" id="PS01039">
    <property type="entry name" value="SBP_BACTERIAL_3"/>
    <property type="match status" value="1"/>
</dbReference>
<gene>
    <name evidence="7" type="ORF">Cyrtocomes_01135</name>
</gene>
<evidence type="ECO:0000256" key="4">
    <source>
        <dbReference type="RuleBase" id="RU003744"/>
    </source>
</evidence>
<feature type="domain" description="Solute-binding protein family 3/N-terminal" evidence="6">
    <location>
        <begin position="32"/>
        <end position="265"/>
    </location>
</feature>
<dbReference type="InterPro" id="IPR001638">
    <property type="entry name" value="Solute-binding_3/MltF_N"/>
</dbReference>
<evidence type="ECO:0000256" key="2">
    <source>
        <dbReference type="ARBA" id="ARBA00010333"/>
    </source>
</evidence>
<dbReference type="Gene3D" id="3.40.190.10">
    <property type="entry name" value="Periplasmic binding protein-like II"/>
    <property type="match status" value="2"/>
</dbReference>
<comment type="subcellular location">
    <subcellularLocation>
        <location evidence="1">Cell envelope</location>
    </subcellularLocation>
</comment>
<dbReference type="PANTHER" id="PTHR35936:SF17">
    <property type="entry name" value="ARGININE-BINDING EXTRACELLULAR PROTEIN ARTP"/>
    <property type="match status" value="1"/>
</dbReference>
<keyword evidence="3" id="KW-0732">Signal</keyword>
<name>A0ABU5L9E3_9RICK</name>
<dbReference type="InterPro" id="IPR018313">
    <property type="entry name" value="SBP_3_CS"/>
</dbReference>
<evidence type="ECO:0000313" key="7">
    <source>
        <dbReference type="EMBL" id="MDZ5762741.1"/>
    </source>
</evidence>
<protein>
    <submittedName>
        <fullName evidence="7">Amino acid ABC transporter substrate-binding protein</fullName>
    </submittedName>
</protein>
<feature type="region of interest" description="Disordered" evidence="5">
    <location>
        <begin position="282"/>
        <end position="325"/>
    </location>
</feature>
<evidence type="ECO:0000256" key="5">
    <source>
        <dbReference type="SAM" id="MobiDB-lite"/>
    </source>
</evidence>
<dbReference type="SUPFAM" id="SSF53850">
    <property type="entry name" value="Periplasmic binding protein-like II"/>
    <property type="match status" value="1"/>
</dbReference>
<dbReference type="Proteomes" id="UP001293791">
    <property type="component" value="Unassembled WGS sequence"/>
</dbReference>
<evidence type="ECO:0000259" key="6">
    <source>
        <dbReference type="SMART" id="SM00062"/>
    </source>
</evidence>
<dbReference type="CDD" id="cd13530">
    <property type="entry name" value="PBP2_peptides_like"/>
    <property type="match status" value="1"/>
</dbReference>
<organism evidence="7 8">
    <name type="scientific">Candidatus Cyrtobacter comes</name>
    <dbReference type="NCBI Taxonomy" id="675776"/>
    <lineage>
        <taxon>Bacteria</taxon>
        <taxon>Pseudomonadati</taxon>
        <taxon>Pseudomonadota</taxon>
        <taxon>Alphaproteobacteria</taxon>
        <taxon>Rickettsiales</taxon>
        <taxon>Candidatus Midichloriaceae</taxon>
        <taxon>Candidatus Cyrtobacter</taxon>
    </lineage>
</organism>
<dbReference type="EMBL" id="JARGYT010000100">
    <property type="protein sequence ID" value="MDZ5762741.1"/>
    <property type="molecule type" value="Genomic_DNA"/>
</dbReference>
<sequence length="325" mass="35667">MGKFFSKLLIICSLTVTGCFDKPADDVAENPTIKFGVSCDYPPFTYLEDGKPVGFEIELAKLIASKLGQDPEFLDMQFSMIPTAIKSGKVDAGISCIGMTEERKQDFDFTDKYYDEEVGILYLKASHEDVDGDVMKILSHAKIGVQLGTVMEKNLDSAISKSAISNSEKISMDVINQLVESLKSGHVDFVLLDLFQAKFFAENNAELGYIVANDFATVGKDSGYRLILAKGSKYTQKINSIINKLNAEGKIGELLSISQAECSSRNQDIPCTNDDENCTEGVNLNDRLKENGGDVDATEPSEVSDSNILLQNSDNEDDNKRSLQN</sequence>
<reference evidence="7 8" key="1">
    <citation type="submission" date="2023-02" db="EMBL/GenBank/DDBJ databases">
        <title>Host association and intracellularity evolved multiple times independently in the Rickettsiales.</title>
        <authorList>
            <person name="Castelli M."/>
            <person name="Nardi T."/>
            <person name="Gammuto L."/>
            <person name="Bellinzona G."/>
            <person name="Sabaneyeva E."/>
            <person name="Potekhin A."/>
            <person name="Serra V."/>
            <person name="Petroni G."/>
            <person name="Sassera D."/>
        </authorList>
    </citation>
    <scope>NUCLEOTIDE SEQUENCE [LARGE SCALE GENOMIC DNA]</scope>
    <source>
        <strain evidence="7 8">BOD18</strain>
    </source>
</reference>
<dbReference type="PROSITE" id="PS51257">
    <property type="entry name" value="PROKAR_LIPOPROTEIN"/>
    <property type="match status" value="1"/>
</dbReference>
<evidence type="ECO:0000256" key="1">
    <source>
        <dbReference type="ARBA" id="ARBA00004196"/>
    </source>
</evidence>
<evidence type="ECO:0000256" key="3">
    <source>
        <dbReference type="ARBA" id="ARBA00022729"/>
    </source>
</evidence>
<proteinExistence type="inferred from homology"/>
<feature type="compositionally biased region" description="Polar residues" evidence="5">
    <location>
        <begin position="301"/>
        <end position="313"/>
    </location>
</feature>
<dbReference type="SMART" id="SM00062">
    <property type="entry name" value="PBPb"/>
    <property type="match status" value="1"/>
</dbReference>
<dbReference type="PANTHER" id="PTHR35936">
    <property type="entry name" value="MEMBRANE-BOUND LYTIC MUREIN TRANSGLYCOSYLASE F"/>
    <property type="match status" value="1"/>
</dbReference>
<comment type="caution">
    <text evidence="7">The sequence shown here is derived from an EMBL/GenBank/DDBJ whole genome shotgun (WGS) entry which is preliminary data.</text>
</comment>
<keyword evidence="8" id="KW-1185">Reference proteome</keyword>